<organism evidence="5 6">
    <name type="scientific">Stomoxys calcitrans</name>
    <name type="common">Stable fly</name>
    <name type="synonym">Conops calcitrans</name>
    <dbReference type="NCBI Taxonomy" id="35570"/>
    <lineage>
        <taxon>Eukaryota</taxon>
        <taxon>Metazoa</taxon>
        <taxon>Ecdysozoa</taxon>
        <taxon>Arthropoda</taxon>
        <taxon>Hexapoda</taxon>
        <taxon>Insecta</taxon>
        <taxon>Pterygota</taxon>
        <taxon>Neoptera</taxon>
        <taxon>Endopterygota</taxon>
        <taxon>Diptera</taxon>
        <taxon>Brachycera</taxon>
        <taxon>Muscomorpha</taxon>
        <taxon>Muscoidea</taxon>
        <taxon>Muscidae</taxon>
        <taxon>Stomoxys</taxon>
    </lineage>
</organism>
<dbReference type="Proteomes" id="UP000095300">
    <property type="component" value="Unassembled WGS sequence"/>
</dbReference>
<dbReference type="VEuPathDB" id="VectorBase:SCAU003205"/>
<evidence type="ECO:0000313" key="5">
    <source>
        <dbReference type="EnsemblMetazoa" id="SCAU003205-PB"/>
    </source>
</evidence>
<dbReference type="GO" id="GO:0004467">
    <property type="term" value="F:long-chain fatty acid-CoA ligase activity"/>
    <property type="evidence" value="ECO:0007669"/>
    <property type="project" value="TreeGrafter"/>
</dbReference>
<dbReference type="GO" id="GO:0046949">
    <property type="term" value="P:fatty-acyl-CoA biosynthetic process"/>
    <property type="evidence" value="ECO:0007669"/>
    <property type="project" value="TreeGrafter"/>
</dbReference>
<dbReference type="PROSITE" id="PS00455">
    <property type="entry name" value="AMP_BINDING"/>
    <property type="match status" value="1"/>
</dbReference>
<dbReference type="STRING" id="35570.A0A1I8NYI0"/>
<reference evidence="5" key="2">
    <citation type="submission" date="2020-05" db="UniProtKB">
        <authorList>
            <consortium name="EnsemblMetazoa"/>
        </authorList>
    </citation>
    <scope>IDENTIFICATION</scope>
    <source>
        <strain evidence="5">USDA</strain>
    </source>
</reference>
<dbReference type="InterPro" id="IPR000873">
    <property type="entry name" value="AMP-dep_synth/lig_dom"/>
</dbReference>
<comment type="subcellular location">
    <subcellularLocation>
        <location evidence="1">Peroxisome</location>
    </subcellularLocation>
</comment>
<dbReference type="InterPro" id="IPR045851">
    <property type="entry name" value="AMP-bd_C_sf"/>
</dbReference>
<dbReference type="SUPFAM" id="SSF56801">
    <property type="entry name" value="Acetyl-CoA synthetase-like"/>
    <property type="match status" value="1"/>
</dbReference>
<evidence type="ECO:0000259" key="4">
    <source>
        <dbReference type="Pfam" id="PF13193"/>
    </source>
</evidence>
<dbReference type="FunFam" id="3.40.50.12780:FF:000025">
    <property type="entry name" value="luciferin 4-monooxygenase"/>
    <property type="match status" value="1"/>
</dbReference>
<dbReference type="PANTHER" id="PTHR24096:SF353">
    <property type="entry name" value="GH16244P-RELATED"/>
    <property type="match status" value="1"/>
</dbReference>
<dbReference type="OrthoDB" id="10253869at2759"/>
<dbReference type="InterPro" id="IPR042099">
    <property type="entry name" value="ANL_N_sf"/>
</dbReference>
<protein>
    <recommendedName>
        <fullName evidence="7">AMP-dependent synthetase/ligase domain-containing protein</fullName>
    </recommendedName>
</protein>
<dbReference type="EnsemblMetazoa" id="SCAU003205-RA">
    <property type="protein sequence ID" value="SCAU003205-PA"/>
    <property type="gene ID" value="SCAU003205"/>
</dbReference>
<dbReference type="Pfam" id="PF00501">
    <property type="entry name" value="AMP-binding"/>
    <property type="match status" value="1"/>
</dbReference>
<evidence type="ECO:0000256" key="2">
    <source>
        <dbReference type="ARBA" id="ARBA00023140"/>
    </source>
</evidence>
<dbReference type="EnsemblMetazoa" id="SCAU003205-RB">
    <property type="protein sequence ID" value="SCAU003205-PB"/>
    <property type="gene ID" value="SCAU003205"/>
</dbReference>
<feature type="domain" description="AMP-binding enzyme C-terminal" evidence="4">
    <location>
        <begin position="456"/>
        <end position="534"/>
    </location>
</feature>
<keyword evidence="2" id="KW-0576">Peroxisome</keyword>
<dbReference type="KEGG" id="scac:106080689"/>
<gene>
    <name evidence="5" type="primary">106080689</name>
</gene>
<evidence type="ECO:0000256" key="1">
    <source>
        <dbReference type="ARBA" id="ARBA00004275"/>
    </source>
</evidence>
<reference evidence="6" key="1">
    <citation type="submission" date="2015-05" db="EMBL/GenBank/DDBJ databases">
        <authorList>
            <person name="Wilson R.K."/>
            <person name="Warren W.C."/>
            <person name="Olafson P."/>
        </authorList>
    </citation>
    <scope>NUCLEOTIDE SEQUENCE [LARGE SCALE GENOMIC DNA]</scope>
    <source>
        <strain evidence="6">USDA</strain>
    </source>
</reference>
<sequence length="555" mass="62173">MDYVVGTTYDEKEKVWSGPIVKDAYDSDMTLGKAIVMQLQKTPQKIIQIWDLTGETLTSQQFLDYSTALAKNMLKMGVTCPDVVGLYAQHSLHVGTMMMASFLCGTPVSGVFHGFEIDTVVEIYEKTRPKLIFCDAENYQNALGVIDHLQLEARIVLMTGCIEGVTNITELLSSNEKVWDISQFPCANLDGSATAAILCSSGTTGVPKAVMCSNQGLLHSNCYFTATCESTILFFSTMYWASGLITLISSLLTPMLRIVPCKPYSAEYCLHLLKHYKVTHFFTTSTQAAEVVLNYTKEEVRESYKSIDSILIGGSKVPQLIQEKLLDILSDHTQRPGLCVAYGMTEVYGGVVQSGRYPLEFKPMTEGKLFPNRKVCIVDEHNKRLGPNESGEILIFSPYIWLGYYNDPEATAKAMHGKWLRSGDVGYFDDEGFLHVISRTKEMFKWNNFQICPQPIEDVLLRLPGVAEVCVFPIPDVTVTNLAACAIVRTKNEEGLNLTVDTVHKFIDKHLDNVYHMRGGVYFVDSIPKTTSDKFIRQQVYEMIKANFELHEANK</sequence>
<evidence type="ECO:0000259" key="3">
    <source>
        <dbReference type="Pfam" id="PF00501"/>
    </source>
</evidence>
<evidence type="ECO:0008006" key="7">
    <source>
        <dbReference type="Google" id="ProtNLM"/>
    </source>
</evidence>
<evidence type="ECO:0000313" key="6">
    <source>
        <dbReference type="Proteomes" id="UP000095300"/>
    </source>
</evidence>
<keyword evidence="6" id="KW-1185">Reference proteome</keyword>
<dbReference type="InterPro" id="IPR025110">
    <property type="entry name" value="AMP-bd_C"/>
</dbReference>
<dbReference type="Pfam" id="PF13193">
    <property type="entry name" value="AMP-binding_C"/>
    <property type="match status" value="1"/>
</dbReference>
<dbReference type="Gene3D" id="3.30.300.30">
    <property type="match status" value="1"/>
</dbReference>
<dbReference type="PANTHER" id="PTHR24096">
    <property type="entry name" value="LONG-CHAIN-FATTY-ACID--COA LIGASE"/>
    <property type="match status" value="1"/>
</dbReference>
<dbReference type="GO" id="GO:0005777">
    <property type="term" value="C:peroxisome"/>
    <property type="evidence" value="ECO:0007669"/>
    <property type="project" value="UniProtKB-SubCell"/>
</dbReference>
<dbReference type="Gene3D" id="3.40.50.12780">
    <property type="entry name" value="N-terminal domain of ligase-like"/>
    <property type="match status" value="1"/>
</dbReference>
<name>A0A1I8NYI0_STOCA</name>
<dbReference type="AlphaFoldDB" id="A0A1I8NYI0"/>
<proteinExistence type="predicted"/>
<dbReference type="InterPro" id="IPR020845">
    <property type="entry name" value="AMP-binding_CS"/>
</dbReference>
<accession>A0A1I8NYI0</accession>
<feature type="domain" description="AMP-dependent synthetase/ligase" evidence="3">
    <location>
        <begin position="38"/>
        <end position="405"/>
    </location>
</feature>